<keyword evidence="5 11" id="KW-0863">Zinc-finger</keyword>
<keyword evidence="7" id="KW-0805">Transcription regulation</keyword>
<evidence type="ECO:0000256" key="5">
    <source>
        <dbReference type="ARBA" id="ARBA00022771"/>
    </source>
</evidence>
<name>A0AAV8X628_9CUCU</name>
<dbReference type="SUPFAM" id="SSF57667">
    <property type="entry name" value="beta-beta-alpha zinc fingers"/>
    <property type="match status" value="2"/>
</dbReference>
<evidence type="ECO:0000256" key="1">
    <source>
        <dbReference type="ARBA" id="ARBA00004123"/>
    </source>
</evidence>
<evidence type="ECO:0000256" key="11">
    <source>
        <dbReference type="PROSITE-ProRule" id="PRU00042"/>
    </source>
</evidence>
<evidence type="ECO:0000313" key="13">
    <source>
        <dbReference type="EMBL" id="KAJ8933997.1"/>
    </source>
</evidence>
<keyword evidence="3" id="KW-0479">Metal-binding</keyword>
<evidence type="ECO:0000256" key="3">
    <source>
        <dbReference type="ARBA" id="ARBA00022723"/>
    </source>
</evidence>
<evidence type="ECO:0000256" key="8">
    <source>
        <dbReference type="ARBA" id="ARBA00023125"/>
    </source>
</evidence>
<dbReference type="Pfam" id="PF00096">
    <property type="entry name" value="zf-C2H2"/>
    <property type="match status" value="2"/>
</dbReference>
<dbReference type="Proteomes" id="UP001162156">
    <property type="component" value="Unassembled WGS sequence"/>
</dbReference>
<gene>
    <name evidence="13" type="ORF">NQ314_013632</name>
</gene>
<organism evidence="13 14">
    <name type="scientific">Rhamnusium bicolor</name>
    <dbReference type="NCBI Taxonomy" id="1586634"/>
    <lineage>
        <taxon>Eukaryota</taxon>
        <taxon>Metazoa</taxon>
        <taxon>Ecdysozoa</taxon>
        <taxon>Arthropoda</taxon>
        <taxon>Hexapoda</taxon>
        <taxon>Insecta</taxon>
        <taxon>Pterygota</taxon>
        <taxon>Neoptera</taxon>
        <taxon>Endopterygota</taxon>
        <taxon>Coleoptera</taxon>
        <taxon>Polyphaga</taxon>
        <taxon>Cucujiformia</taxon>
        <taxon>Chrysomeloidea</taxon>
        <taxon>Cerambycidae</taxon>
        <taxon>Lepturinae</taxon>
        <taxon>Rhagiini</taxon>
        <taxon>Rhamnusium</taxon>
    </lineage>
</organism>
<comment type="similarity">
    <text evidence="2">Belongs to the krueppel C2H2-type zinc-finger protein family.</text>
</comment>
<keyword evidence="8" id="KW-0238">DNA-binding</keyword>
<dbReference type="GO" id="GO:0000977">
    <property type="term" value="F:RNA polymerase II transcription regulatory region sequence-specific DNA binding"/>
    <property type="evidence" value="ECO:0007669"/>
    <property type="project" value="TreeGrafter"/>
</dbReference>
<dbReference type="PROSITE" id="PS00028">
    <property type="entry name" value="ZINC_FINGER_C2H2_1"/>
    <property type="match status" value="2"/>
</dbReference>
<dbReference type="InterPro" id="IPR013087">
    <property type="entry name" value="Znf_C2H2_type"/>
</dbReference>
<evidence type="ECO:0000259" key="12">
    <source>
        <dbReference type="PROSITE" id="PS50157"/>
    </source>
</evidence>
<keyword evidence="14" id="KW-1185">Reference proteome</keyword>
<accession>A0AAV8X628</accession>
<keyword evidence="10" id="KW-0539">Nucleus</keyword>
<dbReference type="SMART" id="SM00355">
    <property type="entry name" value="ZnF_C2H2"/>
    <property type="match status" value="5"/>
</dbReference>
<dbReference type="PANTHER" id="PTHR24379">
    <property type="entry name" value="KRAB AND ZINC FINGER DOMAIN-CONTAINING"/>
    <property type="match status" value="1"/>
</dbReference>
<keyword evidence="6" id="KW-0862">Zinc</keyword>
<comment type="caution">
    <text evidence="13">The sequence shown here is derived from an EMBL/GenBank/DDBJ whole genome shotgun (WGS) entry which is preliminary data.</text>
</comment>
<evidence type="ECO:0000313" key="14">
    <source>
        <dbReference type="Proteomes" id="UP001162156"/>
    </source>
</evidence>
<dbReference type="Gene3D" id="3.30.160.60">
    <property type="entry name" value="Classic Zinc Finger"/>
    <property type="match status" value="2"/>
</dbReference>
<feature type="domain" description="C2H2-type" evidence="12">
    <location>
        <begin position="139"/>
        <end position="166"/>
    </location>
</feature>
<sequence>MPICNGSYSSISSLNKHVRKIHETGKTFPCRKCGKPFLNLLQMRQHKMEAHPELVYKRICPVCNEEFSYRESFIKHQHTDIKTEQEIDKSNFETPMGCYEGCFLCGEEQQDKKAFAKHQQIHLLMTDEELEECTRAKKFSCKVCGKTFNFKKNLFRHMDVHLEKNL</sequence>
<evidence type="ECO:0000256" key="4">
    <source>
        <dbReference type="ARBA" id="ARBA00022737"/>
    </source>
</evidence>
<dbReference type="InterPro" id="IPR036236">
    <property type="entry name" value="Znf_C2H2_sf"/>
</dbReference>
<evidence type="ECO:0000256" key="10">
    <source>
        <dbReference type="ARBA" id="ARBA00023242"/>
    </source>
</evidence>
<proteinExistence type="inferred from homology"/>
<evidence type="ECO:0000256" key="2">
    <source>
        <dbReference type="ARBA" id="ARBA00006991"/>
    </source>
</evidence>
<keyword evidence="4" id="KW-0677">Repeat</keyword>
<evidence type="ECO:0000256" key="9">
    <source>
        <dbReference type="ARBA" id="ARBA00023163"/>
    </source>
</evidence>
<reference evidence="13" key="1">
    <citation type="journal article" date="2023" name="Insect Mol. Biol.">
        <title>Genome sequencing provides insights into the evolution of gene families encoding plant cell wall-degrading enzymes in longhorned beetles.</title>
        <authorList>
            <person name="Shin N.R."/>
            <person name="Okamura Y."/>
            <person name="Kirsch R."/>
            <person name="Pauchet Y."/>
        </authorList>
    </citation>
    <scope>NUCLEOTIDE SEQUENCE</scope>
    <source>
        <strain evidence="13">RBIC_L_NR</strain>
    </source>
</reference>
<protein>
    <recommendedName>
        <fullName evidence="12">C2H2-type domain-containing protein</fullName>
    </recommendedName>
</protein>
<dbReference type="GO" id="GO:0000981">
    <property type="term" value="F:DNA-binding transcription factor activity, RNA polymerase II-specific"/>
    <property type="evidence" value="ECO:0007669"/>
    <property type="project" value="TreeGrafter"/>
</dbReference>
<evidence type="ECO:0000256" key="7">
    <source>
        <dbReference type="ARBA" id="ARBA00023015"/>
    </source>
</evidence>
<dbReference type="AlphaFoldDB" id="A0AAV8X628"/>
<dbReference type="GO" id="GO:0005634">
    <property type="term" value="C:nucleus"/>
    <property type="evidence" value="ECO:0007669"/>
    <property type="project" value="UniProtKB-SubCell"/>
</dbReference>
<dbReference type="PANTHER" id="PTHR24379:SF127">
    <property type="entry name" value="BLOODY FINGERS-RELATED"/>
    <property type="match status" value="1"/>
</dbReference>
<dbReference type="PROSITE" id="PS50157">
    <property type="entry name" value="ZINC_FINGER_C2H2_2"/>
    <property type="match status" value="2"/>
</dbReference>
<evidence type="ECO:0000256" key="6">
    <source>
        <dbReference type="ARBA" id="ARBA00022833"/>
    </source>
</evidence>
<feature type="domain" description="C2H2-type" evidence="12">
    <location>
        <begin position="28"/>
        <end position="51"/>
    </location>
</feature>
<dbReference type="GO" id="GO:0008270">
    <property type="term" value="F:zinc ion binding"/>
    <property type="evidence" value="ECO:0007669"/>
    <property type="project" value="UniProtKB-KW"/>
</dbReference>
<dbReference type="FunFam" id="3.30.160.60:FF:001156">
    <property type="entry name" value="Zinc finger protein 407"/>
    <property type="match status" value="1"/>
</dbReference>
<keyword evidence="9" id="KW-0804">Transcription</keyword>
<dbReference type="EMBL" id="JANEYF010003796">
    <property type="protein sequence ID" value="KAJ8933997.1"/>
    <property type="molecule type" value="Genomic_DNA"/>
</dbReference>
<comment type="subcellular location">
    <subcellularLocation>
        <location evidence="1">Nucleus</location>
    </subcellularLocation>
</comment>